<organism evidence="1 2">
    <name type="scientific">Pontibaca salina</name>
    <dbReference type="NCBI Taxonomy" id="2795731"/>
    <lineage>
        <taxon>Bacteria</taxon>
        <taxon>Pseudomonadati</taxon>
        <taxon>Pseudomonadota</taxon>
        <taxon>Alphaproteobacteria</taxon>
        <taxon>Rhodobacterales</taxon>
        <taxon>Roseobacteraceae</taxon>
        <taxon>Pontibaca</taxon>
    </lineage>
</organism>
<accession>A0A934M2S1</accession>
<gene>
    <name evidence="1" type="ORF">JAO82_04310</name>
</gene>
<sequence>MRRIIPLILVALTACVPPVDDSSIGVARFASYPDDLFTALELACSSPAQTFLRLSENRVECREYLPPEPTAALILSHDGTQEDLPQLVIRFDAHADTLGWLVENDVFLNVPRRSSSALELRERDPRMTRTLNALYRRAGGVPE</sequence>
<dbReference type="EMBL" id="JAEIJD010000002">
    <property type="protein sequence ID" value="MBI6629099.1"/>
    <property type="molecule type" value="Genomic_DNA"/>
</dbReference>
<dbReference type="PROSITE" id="PS51257">
    <property type="entry name" value="PROKAR_LIPOPROTEIN"/>
    <property type="match status" value="1"/>
</dbReference>
<evidence type="ECO:0000313" key="1">
    <source>
        <dbReference type="EMBL" id="MBI6629099.1"/>
    </source>
</evidence>
<evidence type="ECO:0000313" key="2">
    <source>
        <dbReference type="Proteomes" id="UP000613255"/>
    </source>
</evidence>
<keyword evidence="2" id="KW-1185">Reference proteome</keyword>
<dbReference type="RefSeq" id="WP_198685109.1">
    <property type="nucleotide sequence ID" value="NZ_JAEIJD010000002.1"/>
</dbReference>
<dbReference type="Proteomes" id="UP000613255">
    <property type="component" value="Unassembled WGS sequence"/>
</dbReference>
<dbReference type="AlphaFoldDB" id="A0A934M2S1"/>
<reference evidence="1" key="1">
    <citation type="submission" date="2020-12" db="EMBL/GenBank/DDBJ databases">
        <title>Pontibaca salina gen. nov., sp. nov., isolated from marine sediment.</title>
        <authorList>
            <person name="Bo J."/>
            <person name="Wang S."/>
            <person name="Song X."/>
            <person name="Du Z."/>
        </authorList>
    </citation>
    <scope>NUCLEOTIDE SEQUENCE</scope>
    <source>
        <strain evidence="1">S1109L</strain>
    </source>
</reference>
<evidence type="ECO:0008006" key="3">
    <source>
        <dbReference type="Google" id="ProtNLM"/>
    </source>
</evidence>
<name>A0A934M2S1_9RHOB</name>
<protein>
    <recommendedName>
        <fullName evidence="3">Lipoprotein</fullName>
    </recommendedName>
</protein>
<proteinExistence type="predicted"/>
<comment type="caution">
    <text evidence="1">The sequence shown here is derived from an EMBL/GenBank/DDBJ whole genome shotgun (WGS) entry which is preliminary data.</text>
</comment>